<evidence type="ECO:0000313" key="2">
    <source>
        <dbReference type="EMBL" id="GBM64225.1"/>
    </source>
</evidence>
<dbReference type="EMBL" id="BGPR01001917">
    <property type="protein sequence ID" value="GBM64225.1"/>
    <property type="molecule type" value="Genomic_DNA"/>
</dbReference>
<sequence length="90" mass="10352">MTAQQLGLMQWLGAGLQKVIPKKKRLQKSYTRSHAQRSWPNIVHGGLKPHRRDTRDTLCRDNHVPVVIIQCEDDGRSPSRIPEKVTYRAP</sequence>
<protein>
    <submittedName>
        <fullName evidence="2">Uncharacterized protein</fullName>
    </submittedName>
</protein>
<evidence type="ECO:0000256" key="1">
    <source>
        <dbReference type="SAM" id="MobiDB-lite"/>
    </source>
</evidence>
<evidence type="ECO:0000313" key="3">
    <source>
        <dbReference type="Proteomes" id="UP000499080"/>
    </source>
</evidence>
<accession>A0A4Y2HG10</accession>
<dbReference type="Proteomes" id="UP000499080">
    <property type="component" value="Unassembled WGS sequence"/>
</dbReference>
<comment type="caution">
    <text evidence="2">The sequence shown here is derived from an EMBL/GenBank/DDBJ whole genome shotgun (WGS) entry which is preliminary data.</text>
</comment>
<name>A0A4Y2HG10_ARAVE</name>
<organism evidence="2 3">
    <name type="scientific">Araneus ventricosus</name>
    <name type="common">Orbweaver spider</name>
    <name type="synonym">Epeira ventricosa</name>
    <dbReference type="NCBI Taxonomy" id="182803"/>
    <lineage>
        <taxon>Eukaryota</taxon>
        <taxon>Metazoa</taxon>
        <taxon>Ecdysozoa</taxon>
        <taxon>Arthropoda</taxon>
        <taxon>Chelicerata</taxon>
        <taxon>Arachnida</taxon>
        <taxon>Araneae</taxon>
        <taxon>Araneomorphae</taxon>
        <taxon>Entelegynae</taxon>
        <taxon>Araneoidea</taxon>
        <taxon>Araneidae</taxon>
        <taxon>Araneus</taxon>
    </lineage>
</organism>
<feature type="compositionally biased region" description="Polar residues" evidence="1">
    <location>
        <begin position="29"/>
        <end position="39"/>
    </location>
</feature>
<proteinExistence type="predicted"/>
<dbReference type="AlphaFoldDB" id="A0A4Y2HG10"/>
<gene>
    <name evidence="2" type="ORF">AVEN_167254_1</name>
</gene>
<reference evidence="2 3" key="1">
    <citation type="journal article" date="2019" name="Sci. Rep.">
        <title>Orb-weaving spider Araneus ventricosus genome elucidates the spidroin gene catalogue.</title>
        <authorList>
            <person name="Kono N."/>
            <person name="Nakamura H."/>
            <person name="Ohtoshi R."/>
            <person name="Moran D.A.P."/>
            <person name="Shinohara A."/>
            <person name="Yoshida Y."/>
            <person name="Fujiwara M."/>
            <person name="Mori M."/>
            <person name="Tomita M."/>
            <person name="Arakawa K."/>
        </authorList>
    </citation>
    <scope>NUCLEOTIDE SEQUENCE [LARGE SCALE GENOMIC DNA]</scope>
</reference>
<feature type="region of interest" description="Disordered" evidence="1">
    <location>
        <begin position="29"/>
        <end position="54"/>
    </location>
</feature>
<keyword evidence="3" id="KW-1185">Reference proteome</keyword>